<evidence type="ECO:0000313" key="2">
    <source>
        <dbReference type="Proteomes" id="UP000193404"/>
    </source>
</evidence>
<protein>
    <submittedName>
        <fullName evidence="1">Uncharacterized protein</fullName>
    </submittedName>
</protein>
<accession>A0A1W6JXJ4</accession>
<gene>
    <name evidence="1" type="ORF">B6F84_02350</name>
</gene>
<dbReference type="KEGG" id="aman:B6F84_02350"/>
<evidence type="ECO:0000313" key="1">
    <source>
        <dbReference type="EMBL" id="ARM74983.1"/>
    </source>
</evidence>
<keyword evidence="2" id="KW-1185">Reference proteome</keyword>
<dbReference type="OrthoDB" id="35796at2157"/>
<proteinExistence type="predicted"/>
<name>A0A1W6JXJ4_9CREN</name>
<dbReference type="EMBL" id="CP020477">
    <property type="protein sequence ID" value="ARM74983.1"/>
    <property type="molecule type" value="Genomic_DNA"/>
</dbReference>
<dbReference type="STRING" id="282676.B6F84_02350"/>
<organism evidence="1 2">
    <name type="scientific">Acidianus manzaensis</name>
    <dbReference type="NCBI Taxonomy" id="282676"/>
    <lineage>
        <taxon>Archaea</taxon>
        <taxon>Thermoproteota</taxon>
        <taxon>Thermoprotei</taxon>
        <taxon>Sulfolobales</taxon>
        <taxon>Sulfolobaceae</taxon>
        <taxon>Acidianus</taxon>
    </lineage>
</organism>
<reference evidence="1 2" key="1">
    <citation type="submission" date="2017-03" db="EMBL/GenBank/DDBJ databases">
        <title>Sulfur activation and transportation mechanism of thermophilic Archaea Acidianus manzaensis YN-25.</title>
        <authorList>
            <person name="Ma Y."/>
            <person name="Yang Y."/>
            <person name="Xia J."/>
        </authorList>
    </citation>
    <scope>NUCLEOTIDE SEQUENCE [LARGE SCALE GENOMIC DNA]</scope>
    <source>
        <strain evidence="1 2">YN-25</strain>
    </source>
</reference>
<dbReference type="RefSeq" id="WP_148690738.1">
    <property type="nucleotide sequence ID" value="NZ_CP020477.1"/>
</dbReference>
<dbReference type="Proteomes" id="UP000193404">
    <property type="component" value="Chromosome"/>
</dbReference>
<dbReference type="AlphaFoldDB" id="A0A1W6JXJ4"/>
<dbReference type="GeneID" id="41589723"/>
<sequence length="266" mass="31142">MDYIEVSEKVGLEREKAIYVYRRLDGGYYMKLYYAKTPILTAIKDWPEHYTKKIFKYPKLSLPGYNEAFQLLITLDVLSVVGSSSRLLGLPLPLDKVYSETQFIYKYIEENSISNSISNYPTETEIDFRFDFTPFIEDITQKRKNDNDTNILDVFQDIAYESNFTDELKRKNPWIKAVSKQNILKALSLSNALDDFINYIQDYIFLLASERTFYFDRNILENNISSSIQKILDEGKKSISSNPKNEYENEINKIITQLKDSSNYLS</sequence>